<dbReference type="EMBL" id="JAHGAV010001708">
    <property type="protein sequence ID" value="KAG6921795.1"/>
    <property type="molecule type" value="Genomic_DNA"/>
</dbReference>
<evidence type="ECO:0000256" key="6">
    <source>
        <dbReference type="ARBA" id="ARBA00022833"/>
    </source>
</evidence>
<evidence type="ECO:0000256" key="12">
    <source>
        <dbReference type="SAM" id="MobiDB-lite"/>
    </source>
</evidence>
<feature type="domain" description="C2H2-type" evidence="13">
    <location>
        <begin position="217"/>
        <end position="244"/>
    </location>
</feature>
<dbReference type="FunFam" id="3.30.160.60:FF:002343">
    <property type="entry name" value="Zinc finger protein 33A"/>
    <property type="match status" value="2"/>
</dbReference>
<evidence type="ECO:0000256" key="5">
    <source>
        <dbReference type="ARBA" id="ARBA00022771"/>
    </source>
</evidence>
<organism evidence="15 16">
    <name type="scientific">Chelydra serpentina</name>
    <name type="common">Snapping turtle</name>
    <name type="synonym">Testudo serpentina</name>
    <dbReference type="NCBI Taxonomy" id="8475"/>
    <lineage>
        <taxon>Eukaryota</taxon>
        <taxon>Metazoa</taxon>
        <taxon>Chordata</taxon>
        <taxon>Craniata</taxon>
        <taxon>Vertebrata</taxon>
        <taxon>Euteleostomi</taxon>
        <taxon>Archelosauria</taxon>
        <taxon>Testudinata</taxon>
        <taxon>Testudines</taxon>
        <taxon>Cryptodira</taxon>
        <taxon>Durocryptodira</taxon>
        <taxon>Americhelydia</taxon>
        <taxon>Chelydroidea</taxon>
        <taxon>Chelydridae</taxon>
        <taxon>Chelydra</taxon>
    </lineage>
</organism>
<evidence type="ECO:0000313" key="16">
    <source>
        <dbReference type="Proteomes" id="UP000765507"/>
    </source>
</evidence>
<feature type="domain" description="KRAB" evidence="14">
    <location>
        <begin position="325"/>
        <end position="396"/>
    </location>
</feature>
<protein>
    <submittedName>
        <fullName evidence="15">Zinc finger protein 664-like</fullName>
    </submittedName>
</protein>
<keyword evidence="9" id="KW-0804">Transcription</keyword>
<dbReference type="FunFam" id="3.30.160.60:FF:000176">
    <property type="entry name" value="zinc finger protein 70"/>
    <property type="match status" value="1"/>
</dbReference>
<dbReference type="Gene3D" id="6.10.140.140">
    <property type="match status" value="1"/>
</dbReference>
<dbReference type="PROSITE" id="PS50805">
    <property type="entry name" value="KRAB"/>
    <property type="match status" value="1"/>
</dbReference>
<feature type="domain" description="C2H2-type" evidence="13">
    <location>
        <begin position="161"/>
        <end position="188"/>
    </location>
</feature>
<dbReference type="PROSITE" id="PS00028">
    <property type="entry name" value="ZINC_FINGER_C2H2_1"/>
    <property type="match status" value="8"/>
</dbReference>
<dbReference type="PANTHER" id="PTHR23235">
    <property type="entry name" value="KRUEPPEL-LIKE TRANSCRIPTION FACTOR"/>
    <property type="match status" value="1"/>
</dbReference>
<evidence type="ECO:0000256" key="7">
    <source>
        <dbReference type="ARBA" id="ARBA00023015"/>
    </source>
</evidence>
<evidence type="ECO:0000256" key="4">
    <source>
        <dbReference type="ARBA" id="ARBA00022737"/>
    </source>
</evidence>
<keyword evidence="4" id="KW-0677">Repeat</keyword>
<feature type="region of interest" description="Disordered" evidence="12">
    <location>
        <begin position="1"/>
        <end position="84"/>
    </location>
</feature>
<dbReference type="SMART" id="SM00355">
    <property type="entry name" value="ZnF_C2H2"/>
    <property type="match status" value="9"/>
</dbReference>
<evidence type="ECO:0000259" key="13">
    <source>
        <dbReference type="PROSITE" id="PS50157"/>
    </source>
</evidence>
<dbReference type="GO" id="GO:0008270">
    <property type="term" value="F:zinc ion binding"/>
    <property type="evidence" value="ECO:0007669"/>
    <property type="project" value="UniProtKB-KW"/>
</dbReference>
<comment type="similarity">
    <text evidence="2">Belongs to the krueppel C2H2-type zinc-finger protein family.</text>
</comment>
<dbReference type="FunFam" id="3.30.160.60:FF:000557">
    <property type="entry name" value="zinc finger and SCAN domain-containing protein 29"/>
    <property type="match status" value="1"/>
</dbReference>
<evidence type="ECO:0000256" key="2">
    <source>
        <dbReference type="ARBA" id="ARBA00006991"/>
    </source>
</evidence>
<evidence type="ECO:0000259" key="14">
    <source>
        <dbReference type="PROSITE" id="PS50805"/>
    </source>
</evidence>
<evidence type="ECO:0000256" key="3">
    <source>
        <dbReference type="ARBA" id="ARBA00022723"/>
    </source>
</evidence>
<dbReference type="PROSITE" id="PS50157">
    <property type="entry name" value="ZINC_FINGER_C2H2_2"/>
    <property type="match status" value="9"/>
</dbReference>
<keyword evidence="5 11" id="KW-0863">Zinc-finger</keyword>
<feature type="domain" description="C2H2-type" evidence="13">
    <location>
        <begin position="133"/>
        <end position="160"/>
    </location>
</feature>
<dbReference type="InterPro" id="IPR013087">
    <property type="entry name" value="Znf_C2H2_type"/>
</dbReference>
<dbReference type="FunFam" id="3.30.160.60:FF:002063">
    <property type="entry name" value="RB associated KRAB zinc finger"/>
    <property type="match status" value="1"/>
</dbReference>
<keyword evidence="6" id="KW-0862">Zinc</keyword>
<dbReference type="InterPro" id="IPR036236">
    <property type="entry name" value="Znf_C2H2_sf"/>
</dbReference>
<feature type="domain" description="C2H2-type" evidence="13">
    <location>
        <begin position="77"/>
        <end position="104"/>
    </location>
</feature>
<evidence type="ECO:0000256" key="11">
    <source>
        <dbReference type="PROSITE-ProRule" id="PRU00042"/>
    </source>
</evidence>
<evidence type="ECO:0000256" key="1">
    <source>
        <dbReference type="ARBA" id="ARBA00004123"/>
    </source>
</evidence>
<evidence type="ECO:0000313" key="15">
    <source>
        <dbReference type="EMBL" id="KAG6921795.1"/>
    </source>
</evidence>
<dbReference type="OrthoDB" id="8117402at2759"/>
<dbReference type="GO" id="GO:0005634">
    <property type="term" value="C:nucleus"/>
    <property type="evidence" value="ECO:0007669"/>
    <property type="project" value="UniProtKB-SubCell"/>
</dbReference>
<gene>
    <name evidence="15" type="ORF">G0U57_005288</name>
</gene>
<dbReference type="InterPro" id="IPR036051">
    <property type="entry name" value="KRAB_dom_sf"/>
</dbReference>
<keyword evidence="16" id="KW-1185">Reference proteome</keyword>
<evidence type="ECO:0000256" key="9">
    <source>
        <dbReference type="ARBA" id="ARBA00023163"/>
    </source>
</evidence>
<dbReference type="FunFam" id="3.30.160.60:FF:000295">
    <property type="entry name" value="zinc finger protein 19"/>
    <property type="match status" value="1"/>
</dbReference>
<dbReference type="InterPro" id="IPR001909">
    <property type="entry name" value="KRAB"/>
</dbReference>
<name>A0A8T1RZH9_CHESE</name>
<feature type="region of interest" description="Disordered" evidence="12">
    <location>
        <begin position="465"/>
        <end position="485"/>
    </location>
</feature>
<dbReference type="Pfam" id="PF00096">
    <property type="entry name" value="zf-C2H2"/>
    <property type="match status" value="8"/>
</dbReference>
<feature type="domain" description="C2H2-type" evidence="13">
    <location>
        <begin position="273"/>
        <end position="300"/>
    </location>
</feature>
<keyword evidence="3" id="KW-0479">Metal-binding</keyword>
<comment type="caution">
    <text evidence="15">The sequence shown here is derived from an EMBL/GenBank/DDBJ whole genome shotgun (WGS) entry which is preliminary data.</text>
</comment>
<dbReference type="GO" id="GO:0000978">
    <property type="term" value="F:RNA polymerase II cis-regulatory region sequence-specific DNA binding"/>
    <property type="evidence" value="ECO:0007669"/>
    <property type="project" value="TreeGrafter"/>
</dbReference>
<dbReference type="FunFam" id="3.30.160.60:FF:000933">
    <property type="entry name" value="zinc finger protein 771"/>
    <property type="match status" value="1"/>
</dbReference>
<keyword evidence="10" id="KW-0539">Nucleus</keyword>
<feature type="domain" description="C2H2-type" evidence="13">
    <location>
        <begin position="105"/>
        <end position="132"/>
    </location>
</feature>
<feature type="domain" description="C2H2-type" evidence="13">
    <location>
        <begin position="189"/>
        <end position="216"/>
    </location>
</feature>
<feature type="domain" description="C2H2-type" evidence="13">
    <location>
        <begin position="301"/>
        <end position="323"/>
    </location>
</feature>
<dbReference type="Gene3D" id="3.30.160.60">
    <property type="entry name" value="Classic Zinc Finger"/>
    <property type="match status" value="9"/>
</dbReference>
<feature type="compositionally biased region" description="Polar residues" evidence="12">
    <location>
        <begin position="42"/>
        <end position="52"/>
    </location>
</feature>
<dbReference type="SUPFAM" id="SSF57667">
    <property type="entry name" value="beta-beta-alpha zinc fingers"/>
    <property type="match status" value="5"/>
</dbReference>
<evidence type="ECO:0000256" key="10">
    <source>
        <dbReference type="ARBA" id="ARBA00023242"/>
    </source>
</evidence>
<accession>A0A8T1RZH9</accession>
<comment type="subcellular location">
    <subcellularLocation>
        <location evidence="1">Nucleus</location>
    </subcellularLocation>
</comment>
<dbReference type="Proteomes" id="UP000765507">
    <property type="component" value="Unassembled WGS sequence"/>
</dbReference>
<feature type="domain" description="C2H2-type" evidence="13">
    <location>
        <begin position="245"/>
        <end position="272"/>
    </location>
</feature>
<dbReference type="FunFam" id="3.30.160.60:FF:000663">
    <property type="entry name" value="Zinc finger protein 45"/>
    <property type="match status" value="2"/>
</dbReference>
<dbReference type="Pfam" id="PF01352">
    <property type="entry name" value="KRAB"/>
    <property type="match status" value="1"/>
</dbReference>
<reference evidence="15 16" key="1">
    <citation type="journal article" date="2020" name="G3 (Bethesda)">
        <title>Draft Genome of the Common Snapping Turtle, Chelydra serpentina, a Model for Phenotypic Plasticity in Reptiles.</title>
        <authorList>
            <person name="Das D."/>
            <person name="Singh S.K."/>
            <person name="Bierstedt J."/>
            <person name="Erickson A."/>
            <person name="Galli G.L.J."/>
            <person name="Crossley D.A. 2nd"/>
            <person name="Rhen T."/>
        </authorList>
    </citation>
    <scope>NUCLEOTIDE SEQUENCE [LARGE SCALE GENOMIC DNA]</scope>
    <source>
        <strain evidence="15">KW</strain>
    </source>
</reference>
<keyword evidence="7" id="KW-0805">Transcription regulation</keyword>
<dbReference type="SMART" id="SM00349">
    <property type="entry name" value="KRAB"/>
    <property type="match status" value="1"/>
</dbReference>
<proteinExistence type="inferred from homology"/>
<evidence type="ECO:0000256" key="8">
    <source>
        <dbReference type="ARBA" id="ARBA00023125"/>
    </source>
</evidence>
<sequence length="514" mass="57334">MGADNEEAGLARNAPKTVDSLMALTERFGESDSQGPGKEDSSGSQSRTQWQQGDAAGKRQSKSDWGQPKSQPREKPHQCPQCGKRFGHSSHLITHWRVHTGETPHQCAECGKRFKHRSSLNTHQRVHTGERPHQCLECGKSFRHSSHLITHRRVHTGEMPHQCAECGRRFRHSSSLNTHRRVHMGEKPHQCAECGRRFRQSSHLITHQRVHTGERPYQCAECGKTFAGHSAFATHQWIHTGEKSHACAECGKRFRHSSSLHAHRRVHTGEKPHQCAECGRRFRQNSHLIAHRRVHMGESPFRCPGCGKGFGHGTDLIRHCRKVPVTFADVAVHFTAAEWALLGDRQRELYRDTMMENYGNVASLGIPIHKPDIISCLERGEEPFVPAAQGLEEPEILRGIYTGDGSCPDGLFIPDDDGIVSPTRESSPGNPDWRASEAMGTLWSCTGRNPLRALTVGGVTAGVASETPHRIETRRAGGPRPRGPRPTRHVLHHMPFEACGASHELWSQGKGAHF</sequence>
<dbReference type="AlphaFoldDB" id="A0A8T1RZH9"/>
<dbReference type="PANTHER" id="PTHR23235:SF178">
    <property type="entry name" value="C2H2-TYPE DOMAIN-CONTAINING PROTEIN-RELATED"/>
    <property type="match status" value="1"/>
</dbReference>
<dbReference type="CDD" id="cd07765">
    <property type="entry name" value="KRAB_A-box"/>
    <property type="match status" value="1"/>
</dbReference>
<dbReference type="SUPFAM" id="SSF109640">
    <property type="entry name" value="KRAB domain (Kruppel-associated box)"/>
    <property type="match status" value="1"/>
</dbReference>
<dbReference type="GO" id="GO:0000981">
    <property type="term" value="F:DNA-binding transcription factor activity, RNA polymerase II-specific"/>
    <property type="evidence" value="ECO:0007669"/>
    <property type="project" value="TreeGrafter"/>
</dbReference>
<keyword evidence="8" id="KW-0238">DNA-binding</keyword>